<comment type="caution">
    <text evidence="1">The sequence shown here is derived from an EMBL/GenBank/DDBJ whole genome shotgun (WGS) entry which is preliminary data.</text>
</comment>
<gene>
    <name evidence="1" type="ORF">AC499_0404</name>
    <name evidence="2" type="ORF">AC499_1363</name>
</gene>
<keyword evidence="3" id="KW-1185">Reference proteome</keyword>
<protein>
    <submittedName>
        <fullName evidence="1">Uncharacterized protein</fullName>
    </submittedName>
</protein>
<reference evidence="1 3" key="1">
    <citation type="submission" date="2015-07" db="EMBL/GenBank/DDBJ databases">
        <authorList>
            <person name="O'Brien H.E."/>
            <person name="Thakur S."/>
            <person name="Gong Y."/>
            <person name="Wang P.W."/>
            <person name="Guttman D.S."/>
        </authorList>
    </citation>
    <scope>NUCLEOTIDE SEQUENCE [LARGE SCALE GENOMIC DNA]</scope>
    <source>
        <strain evidence="1 3">107</strain>
    </source>
</reference>
<reference evidence="1 3" key="2">
    <citation type="submission" date="2015-10" db="EMBL/GenBank/DDBJ databases">
        <title>Comparative genomics and high-throughput reverse genetic screens identify a new phytobacterial MAMP and an Arabidopsis receptor required for immune elicitation.</title>
        <authorList>
            <person name="Mott G.A."/>
            <person name="Thakur S."/>
            <person name="Wang P.W."/>
            <person name="Desveaux D."/>
            <person name="Guttman D.S."/>
        </authorList>
    </citation>
    <scope>NUCLEOTIDE SEQUENCE [LARGE SCALE GENOMIC DNA]</scope>
    <source>
        <strain evidence="1 3">107</strain>
    </source>
</reference>
<dbReference type="EMBL" id="LGLK01000057">
    <property type="protein sequence ID" value="KPC17202.1"/>
    <property type="molecule type" value="Genomic_DNA"/>
</dbReference>
<evidence type="ECO:0000313" key="3">
    <source>
        <dbReference type="Proteomes" id="UP000037943"/>
    </source>
</evidence>
<name>A0ABR5KRJ0_PSEAV</name>
<dbReference type="EMBL" id="LGLK01000057">
    <property type="protein sequence ID" value="KPC18161.1"/>
    <property type="molecule type" value="Genomic_DNA"/>
</dbReference>
<organism evidence="1 3">
    <name type="scientific">Pseudomonas amygdali pv. lachrymans</name>
    <name type="common">Pseudomonas syringae pv. lachrymans</name>
    <dbReference type="NCBI Taxonomy" id="53707"/>
    <lineage>
        <taxon>Bacteria</taxon>
        <taxon>Pseudomonadati</taxon>
        <taxon>Pseudomonadota</taxon>
        <taxon>Gammaproteobacteria</taxon>
        <taxon>Pseudomonadales</taxon>
        <taxon>Pseudomonadaceae</taxon>
        <taxon>Pseudomonas</taxon>
        <taxon>Pseudomonas amygdali</taxon>
    </lineage>
</organism>
<dbReference type="Proteomes" id="UP000037943">
    <property type="component" value="Unassembled WGS sequence"/>
</dbReference>
<proteinExistence type="predicted"/>
<evidence type="ECO:0000313" key="1">
    <source>
        <dbReference type="EMBL" id="KPC17202.1"/>
    </source>
</evidence>
<evidence type="ECO:0000313" key="2">
    <source>
        <dbReference type="EMBL" id="KPC18161.1"/>
    </source>
</evidence>
<sequence length="353" mass="40178">MQDFGARRVDADLAHRKAREVSQALDQVLAKHGCPRPCHVIRAYREKATFGDVDLLVHQEMVEAIGKELIVSELGALLGHDLPYFQVHPKASQFHTALPLEEGGALQIDFQMIPELTFEYAKDYFAWNDLSKLMQILGRSMSGLNFGVDGLSRSVKHKGQVIGRVTFTHDFTEALGFLGFDVERFNQGFDNLEAMYEFVVKHPNFNSSMYQWENRTSRGRGQDMDRPTYLGFLEWMKGRDLPLEAPADETDWVGKAYERFPAAHAEKDALFTELEDRQSLRVRFNGGIVSKLTGLRAEALGDFMKAYRKSEGEEVFVKKVLAMSDEDLHARISTYWAMYSTLPKPSFDEFSPS</sequence>
<accession>A0ABR5KRJ0</accession>